<sequence length="453" mass="49492">MNKKKTVVSLLAFCMTAAALAGCGSSNTAAPAVDTKKADTGAAPAATEPAKKKDPVTLTFVIANTVDAAPFNKIFEAYQKQTGNKVELQALPGGEFDNMMKTRFSTGDFPDLFLMQPGTKQNVKLRAEETLQEWSGSADIWDRIIPSMKEFQTTPDKKIYGVPFGATGMMGIYYNKDVFKKVGVEAPKNYADLIDIAKKIKGAGITPFYEGVKDGWPPQIFYFTGWVSNVDPVIGDAGVQKLEKNELNLADIPELKDLFAKQKELKDLGLYQDNVLAGTYDELQNGMGDGKVGMAFMLDGIIPQLEKKFGKPFVTDKIGFFPFPSAKDAGTALITPPNQLMIPTKAKNAKEAAELIKFMISPDMVNLYYQAAPGIPIFKGAKSELYPVQQTVNDLIAAGKSKVNVQNRLTPTFADFQKTLQTFFINGSVDGAIKEFDANYKKDGKAKRLPGFE</sequence>
<feature type="chain" id="PRO_5047097341" evidence="1">
    <location>
        <begin position="22"/>
        <end position="453"/>
    </location>
</feature>
<proteinExistence type="predicted"/>
<dbReference type="Proteomes" id="UP001652445">
    <property type="component" value="Unassembled WGS sequence"/>
</dbReference>
<feature type="signal peptide" evidence="1">
    <location>
        <begin position="1"/>
        <end position="21"/>
    </location>
</feature>
<gene>
    <name evidence="2" type="ORF">OB236_09005</name>
</gene>
<evidence type="ECO:0000256" key="1">
    <source>
        <dbReference type="SAM" id="SignalP"/>
    </source>
</evidence>
<keyword evidence="1" id="KW-0732">Signal</keyword>
<dbReference type="RefSeq" id="WP_262683656.1">
    <property type="nucleotide sequence ID" value="NZ_JAOQIO010000022.1"/>
</dbReference>
<dbReference type="Pfam" id="PF01547">
    <property type="entry name" value="SBP_bac_1"/>
    <property type="match status" value="1"/>
</dbReference>
<comment type="caution">
    <text evidence="2">The sequence shown here is derived from an EMBL/GenBank/DDBJ whole genome shotgun (WGS) entry which is preliminary data.</text>
</comment>
<dbReference type="SUPFAM" id="SSF53850">
    <property type="entry name" value="Periplasmic binding protein-like II"/>
    <property type="match status" value="1"/>
</dbReference>
<dbReference type="Gene3D" id="3.40.190.10">
    <property type="entry name" value="Periplasmic binding protein-like II"/>
    <property type="match status" value="2"/>
</dbReference>
<dbReference type="InterPro" id="IPR050490">
    <property type="entry name" value="Bact_solute-bd_prot1"/>
</dbReference>
<accession>A0ABT2UCE0</accession>
<dbReference type="EMBL" id="JAOQIO010000022">
    <property type="protein sequence ID" value="MCU6792265.1"/>
    <property type="molecule type" value="Genomic_DNA"/>
</dbReference>
<dbReference type="InterPro" id="IPR006059">
    <property type="entry name" value="SBP"/>
</dbReference>
<reference evidence="2 3" key="1">
    <citation type="submission" date="2022-09" db="EMBL/GenBank/DDBJ databases">
        <authorList>
            <person name="Han X.L."/>
            <person name="Wang Q."/>
            <person name="Lu T."/>
        </authorList>
    </citation>
    <scope>NUCLEOTIDE SEQUENCE [LARGE SCALE GENOMIC DNA]</scope>
    <source>
        <strain evidence="2 3">WQ 127069</strain>
    </source>
</reference>
<dbReference type="PANTHER" id="PTHR43649">
    <property type="entry name" value="ARABINOSE-BINDING PROTEIN-RELATED"/>
    <property type="match status" value="1"/>
</dbReference>
<name>A0ABT2UCE0_9BACL</name>
<organism evidence="2 3">
    <name type="scientific">Paenibacillus baimaensis</name>
    <dbReference type="NCBI Taxonomy" id="2982185"/>
    <lineage>
        <taxon>Bacteria</taxon>
        <taxon>Bacillati</taxon>
        <taxon>Bacillota</taxon>
        <taxon>Bacilli</taxon>
        <taxon>Bacillales</taxon>
        <taxon>Paenibacillaceae</taxon>
        <taxon>Paenibacillus</taxon>
    </lineage>
</organism>
<evidence type="ECO:0000313" key="3">
    <source>
        <dbReference type="Proteomes" id="UP001652445"/>
    </source>
</evidence>
<dbReference type="PANTHER" id="PTHR43649:SF12">
    <property type="entry name" value="DIACETYLCHITOBIOSE BINDING PROTEIN DASA"/>
    <property type="match status" value="1"/>
</dbReference>
<protein>
    <submittedName>
        <fullName evidence="2">ABC transporter substrate-binding protein</fullName>
    </submittedName>
</protein>
<dbReference type="PROSITE" id="PS51257">
    <property type="entry name" value="PROKAR_LIPOPROTEIN"/>
    <property type="match status" value="1"/>
</dbReference>
<keyword evidence="3" id="KW-1185">Reference proteome</keyword>
<evidence type="ECO:0000313" key="2">
    <source>
        <dbReference type="EMBL" id="MCU6792265.1"/>
    </source>
</evidence>